<organism evidence="3 4">
    <name type="scientific">Aeromicrobium halocynthiae</name>
    <dbReference type="NCBI Taxonomy" id="560557"/>
    <lineage>
        <taxon>Bacteria</taxon>
        <taxon>Bacillati</taxon>
        <taxon>Actinomycetota</taxon>
        <taxon>Actinomycetes</taxon>
        <taxon>Propionibacteriales</taxon>
        <taxon>Nocardioidaceae</taxon>
        <taxon>Aeromicrobium</taxon>
    </lineage>
</organism>
<feature type="chain" id="PRO_5045469109" description="DUF541 domain-containing protein" evidence="2">
    <location>
        <begin position="26"/>
        <end position="211"/>
    </location>
</feature>
<proteinExistence type="predicted"/>
<dbReference type="InterPro" id="IPR027304">
    <property type="entry name" value="Trigger_fact/SurA_dom_sf"/>
</dbReference>
<evidence type="ECO:0000256" key="1">
    <source>
        <dbReference type="SAM" id="MobiDB-lite"/>
    </source>
</evidence>
<dbReference type="RefSeq" id="WP_344326888.1">
    <property type="nucleotide sequence ID" value="NZ_BAAAPY010000005.1"/>
</dbReference>
<keyword evidence="2" id="KW-0732">Signal</keyword>
<sequence length="211" mass="21847">MRARLICLAAVPLLLAACGAGQPGAAAVIDGRTISVAQVDEAAEVICRLSIAQQPGASLPSVEVRGQALAELLLAEVADRVAEAEGITVRTGDVRIFEAQRVELEREFPGLDAETTTDLLETSRRTAAIAEQLGAVETGEEPTATNAAQLRQVGRAELVRLLEASDVELSPRFAASPLAEAARVPAPLSVGASTAPEDTGQDVTLGTRTCA</sequence>
<evidence type="ECO:0008006" key="5">
    <source>
        <dbReference type="Google" id="ProtNLM"/>
    </source>
</evidence>
<evidence type="ECO:0000256" key="2">
    <source>
        <dbReference type="SAM" id="SignalP"/>
    </source>
</evidence>
<evidence type="ECO:0000313" key="3">
    <source>
        <dbReference type="EMBL" id="GAA2077625.1"/>
    </source>
</evidence>
<feature type="signal peptide" evidence="2">
    <location>
        <begin position="1"/>
        <end position="25"/>
    </location>
</feature>
<dbReference type="SUPFAM" id="SSF109998">
    <property type="entry name" value="Triger factor/SurA peptide-binding domain-like"/>
    <property type="match status" value="1"/>
</dbReference>
<feature type="region of interest" description="Disordered" evidence="1">
    <location>
        <begin position="190"/>
        <end position="211"/>
    </location>
</feature>
<name>A0ABN2VYI2_9ACTN</name>
<dbReference type="Proteomes" id="UP001501480">
    <property type="component" value="Unassembled WGS sequence"/>
</dbReference>
<accession>A0ABN2VYI2</accession>
<evidence type="ECO:0000313" key="4">
    <source>
        <dbReference type="Proteomes" id="UP001501480"/>
    </source>
</evidence>
<reference evidence="3 4" key="1">
    <citation type="journal article" date="2019" name="Int. J. Syst. Evol. Microbiol.">
        <title>The Global Catalogue of Microorganisms (GCM) 10K type strain sequencing project: providing services to taxonomists for standard genome sequencing and annotation.</title>
        <authorList>
            <consortium name="The Broad Institute Genomics Platform"/>
            <consortium name="The Broad Institute Genome Sequencing Center for Infectious Disease"/>
            <person name="Wu L."/>
            <person name="Ma J."/>
        </authorList>
    </citation>
    <scope>NUCLEOTIDE SEQUENCE [LARGE SCALE GENOMIC DNA]</scope>
    <source>
        <strain evidence="3 4">JCM 15749</strain>
    </source>
</reference>
<dbReference type="EMBL" id="BAAAPY010000005">
    <property type="protein sequence ID" value="GAA2077625.1"/>
    <property type="molecule type" value="Genomic_DNA"/>
</dbReference>
<comment type="caution">
    <text evidence="3">The sequence shown here is derived from an EMBL/GenBank/DDBJ whole genome shotgun (WGS) entry which is preliminary data.</text>
</comment>
<keyword evidence="4" id="KW-1185">Reference proteome</keyword>
<feature type="compositionally biased region" description="Polar residues" evidence="1">
    <location>
        <begin position="201"/>
        <end position="211"/>
    </location>
</feature>
<protein>
    <recommendedName>
        <fullName evidence="5">DUF541 domain-containing protein</fullName>
    </recommendedName>
</protein>
<dbReference type="PROSITE" id="PS51257">
    <property type="entry name" value="PROKAR_LIPOPROTEIN"/>
    <property type="match status" value="1"/>
</dbReference>
<gene>
    <name evidence="3" type="ORF">GCM10009821_16570</name>
</gene>